<dbReference type="RefSeq" id="WP_235172673.1">
    <property type="nucleotide sequence ID" value="NZ_CBCXXU010000001.1"/>
</dbReference>
<protein>
    <submittedName>
        <fullName evidence="1">Uncharacterized protein</fullName>
    </submittedName>
</protein>
<dbReference type="AlphaFoldDB" id="A0AA42R5V9"/>
<organism evidence="1 2">
    <name type="scientific">Enterobacter cloacae</name>
    <dbReference type="NCBI Taxonomy" id="550"/>
    <lineage>
        <taxon>Bacteria</taxon>
        <taxon>Pseudomonadati</taxon>
        <taxon>Pseudomonadota</taxon>
        <taxon>Gammaproteobacteria</taxon>
        <taxon>Enterobacterales</taxon>
        <taxon>Enterobacteriaceae</taxon>
        <taxon>Enterobacter</taxon>
        <taxon>Enterobacter cloacae complex</taxon>
    </lineage>
</organism>
<dbReference type="Proteomes" id="UP001161707">
    <property type="component" value="Unassembled WGS sequence"/>
</dbReference>
<comment type="caution">
    <text evidence="1">The sequence shown here is derived from an EMBL/GenBank/DDBJ whole genome shotgun (WGS) entry which is preliminary data.</text>
</comment>
<proteinExistence type="predicted"/>
<reference evidence="1" key="1">
    <citation type="submission" date="2022-09" db="EMBL/GenBank/DDBJ databases">
        <title>Intensive care unit water sources are persistently colonized with multi-drug resistant bacteria and are the site of extensive horizontal gene transfer of antibiotic resistance genes.</title>
        <authorList>
            <person name="Diorio-Toth L."/>
        </authorList>
    </citation>
    <scope>NUCLEOTIDE SEQUENCE</scope>
    <source>
        <strain evidence="1">GD03711</strain>
    </source>
</reference>
<dbReference type="EMBL" id="JAOCIY010000265">
    <property type="protein sequence ID" value="MDH1483105.1"/>
    <property type="molecule type" value="Genomic_DNA"/>
</dbReference>
<evidence type="ECO:0000313" key="2">
    <source>
        <dbReference type="Proteomes" id="UP001161707"/>
    </source>
</evidence>
<accession>A0AA42R5V9</accession>
<gene>
    <name evidence="1" type="ORF">N5E88_27050</name>
</gene>
<sequence length="53" mass="6156">MPQPVHAFPAYLPFDIHYPLWRAVGLAVEPEDLWGINVVSMCQRVITVWSQYN</sequence>
<evidence type="ECO:0000313" key="1">
    <source>
        <dbReference type="EMBL" id="MDH1483105.1"/>
    </source>
</evidence>
<name>A0AA42R5V9_ENTCL</name>